<dbReference type="EMBL" id="KQ982565">
    <property type="protein sequence ID" value="KYQ54806.1"/>
    <property type="molecule type" value="Genomic_DNA"/>
</dbReference>
<organism evidence="1 2">
    <name type="scientific">Mycetomoellerius zeteki</name>
    <dbReference type="NCBI Taxonomy" id="64791"/>
    <lineage>
        <taxon>Eukaryota</taxon>
        <taxon>Metazoa</taxon>
        <taxon>Ecdysozoa</taxon>
        <taxon>Arthropoda</taxon>
        <taxon>Hexapoda</taxon>
        <taxon>Insecta</taxon>
        <taxon>Pterygota</taxon>
        <taxon>Neoptera</taxon>
        <taxon>Endopterygota</taxon>
        <taxon>Hymenoptera</taxon>
        <taxon>Apocrita</taxon>
        <taxon>Aculeata</taxon>
        <taxon>Formicoidea</taxon>
        <taxon>Formicidae</taxon>
        <taxon>Myrmicinae</taxon>
        <taxon>Mycetomoellerius</taxon>
    </lineage>
</organism>
<evidence type="ECO:0000313" key="1">
    <source>
        <dbReference type="EMBL" id="KYQ54806.1"/>
    </source>
</evidence>
<accession>A0A151X307</accession>
<name>A0A151X307_9HYME</name>
<dbReference type="Proteomes" id="UP000075809">
    <property type="component" value="Unassembled WGS sequence"/>
</dbReference>
<proteinExistence type="predicted"/>
<reference evidence="1 2" key="1">
    <citation type="submission" date="2015-09" db="EMBL/GenBank/DDBJ databases">
        <title>Trachymyrmex zeteki WGS genome.</title>
        <authorList>
            <person name="Nygaard S."/>
            <person name="Hu H."/>
            <person name="Boomsma J."/>
            <person name="Zhang G."/>
        </authorList>
    </citation>
    <scope>NUCLEOTIDE SEQUENCE [LARGE SCALE GENOMIC DNA]</scope>
    <source>
        <strain evidence="1">Tzet28-1</strain>
        <tissue evidence="1">Whole body</tissue>
    </source>
</reference>
<dbReference type="AlphaFoldDB" id="A0A151X307"/>
<sequence length="179" mass="20588">MELIDTEDAYIKLPKRYIQDYSNPFEFFYEKAFKKRFKFSKEAIMYYILPIIEDNLAKNSNRGLPVSPILQLLMALRFYATGNYQAVTGDLRGFSQPTVCRCIKAVSTAFAEKLHEYVQFPKTLEGQQNNIKKFYEIAEFPNVAACIDGTLINIVNPSKVIGEIFRTRKGSFSLNILVI</sequence>
<evidence type="ECO:0000313" key="2">
    <source>
        <dbReference type="Proteomes" id="UP000075809"/>
    </source>
</evidence>
<protein>
    <submittedName>
        <fullName evidence="1">Putative nuclease HARBI1</fullName>
    </submittedName>
</protein>
<keyword evidence="2" id="KW-1185">Reference proteome</keyword>
<dbReference type="STRING" id="64791.A0A151X307"/>
<gene>
    <name evidence="1" type="ORF">ALC60_06313</name>
</gene>